<accession>A0AAD1WZ68</accession>
<comment type="caution">
    <text evidence="2">The sequence shown here is derived from an EMBL/GenBank/DDBJ whole genome shotgun (WGS) entry which is preliminary data.</text>
</comment>
<dbReference type="AlphaFoldDB" id="A0AAD1WZ68"/>
<organism evidence="2 3">
    <name type="scientific">Pelobates cultripes</name>
    <name type="common">Western spadefoot toad</name>
    <dbReference type="NCBI Taxonomy" id="61616"/>
    <lineage>
        <taxon>Eukaryota</taxon>
        <taxon>Metazoa</taxon>
        <taxon>Chordata</taxon>
        <taxon>Craniata</taxon>
        <taxon>Vertebrata</taxon>
        <taxon>Euteleostomi</taxon>
        <taxon>Amphibia</taxon>
        <taxon>Batrachia</taxon>
        <taxon>Anura</taxon>
        <taxon>Pelobatoidea</taxon>
        <taxon>Pelobatidae</taxon>
        <taxon>Pelobates</taxon>
    </lineage>
</organism>
<feature type="region of interest" description="Disordered" evidence="1">
    <location>
        <begin position="1"/>
        <end position="67"/>
    </location>
</feature>
<evidence type="ECO:0000313" key="3">
    <source>
        <dbReference type="Proteomes" id="UP001295444"/>
    </source>
</evidence>
<dbReference type="EMBL" id="CAKOES020000632">
    <property type="protein sequence ID" value="CAH2330453.1"/>
    <property type="molecule type" value="Genomic_DNA"/>
</dbReference>
<feature type="compositionally biased region" description="Basic residues" evidence="1">
    <location>
        <begin position="30"/>
        <end position="40"/>
    </location>
</feature>
<proteinExistence type="predicted"/>
<feature type="compositionally biased region" description="Polar residues" evidence="1">
    <location>
        <begin position="53"/>
        <end position="63"/>
    </location>
</feature>
<dbReference type="Proteomes" id="UP001295444">
    <property type="component" value="Unassembled WGS sequence"/>
</dbReference>
<gene>
    <name evidence="2" type="ORF">PECUL_23A018237</name>
</gene>
<protein>
    <submittedName>
        <fullName evidence="2">Uncharacterized protein</fullName>
    </submittedName>
</protein>
<reference evidence="2" key="1">
    <citation type="submission" date="2022-03" db="EMBL/GenBank/DDBJ databases">
        <authorList>
            <person name="Alioto T."/>
            <person name="Alioto T."/>
            <person name="Gomez Garrido J."/>
        </authorList>
    </citation>
    <scope>NUCLEOTIDE SEQUENCE</scope>
</reference>
<evidence type="ECO:0000313" key="2">
    <source>
        <dbReference type="EMBL" id="CAH2330453.1"/>
    </source>
</evidence>
<keyword evidence="3" id="KW-1185">Reference proteome</keyword>
<feature type="non-terminal residue" evidence="2">
    <location>
        <position position="1"/>
    </location>
</feature>
<evidence type="ECO:0000256" key="1">
    <source>
        <dbReference type="SAM" id="MobiDB-lite"/>
    </source>
</evidence>
<sequence length="239" mass="26725">QISLIGGRLCEDVSSKSSKQNPAKIGQRTAKYRTSRRQKAPTKGNSMGKRSLNKQNASGQGSQDIGDCRHRGYLIRRGAVHGYPQRATSELRLNHISSEEEDDTPATKRDIKSLLKDIRSLFQAIIREDIHSLTGRVKLTEDVVSGLLTSQTALREAQATTSWAQESLATKMADLEDKSRQNNIKLRGVPEEVATNELPQYLSRLFYHLLPPKREKAIIINTATAYPNRLTSKIHHQGT</sequence>
<name>A0AAD1WZ68_PELCU</name>